<evidence type="ECO:0000256" key="4">
    <source>
        <dbReference type="ARBA" id="ARBA00022989"/>
    </source>
</evidence>
<evidence type="ECO:0000256" key="5">
    <source>
        <dbReference type="ARBA" id="ARBA00023136"/>
    </source>
</evidence>
<keyword evidence="2" id="KW-1003">Cell membrane</keyword>
<dbReference type="PANTHER" id="PTHR30250:SF11">
    <property type="entry name" value="O-ANTIGEN TRANSPORTER-RELATED"/>
    <property type="match status" value="1"/>
</dbReference>
<feature type="transmembrane region" description="Helical" evidence="6">
    <location>
        <begin position="353"/>
        <end position="373"/>
    </location>
</feature>
<dbReference type="PANTHER" id="PTHR30250">
    <property type="entry name" value="PST FAMILY PREDICTED COLANIC ACID TRANSPORTER"/>
    <property type="match status" value="1"/>
</dbReference>
<keyword evidence="8" id="KW-1185">Reference proteome</keyword>
<keyword evidence="5 6" id="KW-0472">Membrane</keyword>
<feature type="transmembrane region" description="Helical" evidence="6">
    <location>
        <begin position="385"/>
        <end position="409"/>
    </location>
</feature>
<keyword evidence="4 6" id="KW-1133">Transmembrane helix</keyword>
<feature type="transmembrane region" description="Helical" evidence="6">
    <location>
        <begin position="39"/>
        <end position="62"/>
    </location>
</feature>
<feature type="transmembrane region" description="Helical" evidence="6">
    <location>
        <begin position="108"/>
        <end position="130"/>
    </location>
</feature>
<feature type="transmembrane region" description="Helical" evidence="6">
    <location>
        <begin position="202"/>
        <end position="221"/>
    </location>
</feature>
<dbReference type="AlphaFoldDB" id="A0A839HK06"/>
<feature type="transmembrane region" description="Helical" evidence="6">
    <location>
        <begin position="317"/>
        <end position="341"/>
    </location>
</feature>
<evidence type="ECO:0000313" key="8">
    <source>
        <dbReference type="Proteomes" id="UP000586093"/>
    </source>
</evidence>
<feature type="transmembrane region" description="Helical" evidence="6">
    <location>
        <begin position="285"/>
        <end position="305"/>
    </location>
</feature>
<feature type="transmembrane region" description="Helical" evidence="6">
    <location>
        <begin position="142"/>
        <end position="160"/>
    </location>
</feature>
<comment type="subcellular location">
    <subcellularLocation>
        <location evidence="1">Cell membrane</location>
        <topology evidence="1">Multi-pass membrane protein</topology>
    </subcellularLocation>
</comment>
<accession>A0A839HK06</accession>
<feature type="transmembrane region" description="Helical" evidence="6">
    <location>
        <begin position="74"/>
        <end position="102"/>
    </location>
</feature>
<proteinExistence type="predicted"/>
<evidence type="ECO:0000256" key="2">
    <source>
        <dbReference type="ARBA" id="ARBA00022475"/>
    </source>
</evidence>
<dbReference type="Proteomes" id="UP000586093">
    <property type="component" value="Unassembled WGS sequence"/>
</dbReference>
<protein>
    <submittedName>
        <fullName evidence="7">Polysaccharide biosynthesis C-terminal domain-containing protein</fullName>
    </submittedName>
</protein>
<evidence type="ECO:0000313" key="7">
    <source>
        <dbReference type="EMBL" id="MBB1162383.1"/>
    </source>
</evidence>
<evidence type="ECO:0000256" key="6">
    <source>
        <dbReference type="SAM" id="Phobius"/>
    </source>
</evidence>
<dbReference type="InterPro" id="IPR050833">
    <property type="entry name" value="Poly_Biosynth_Transport"/>
</dbReference>
<feature type="transmembrane region" description="Helical" evidence="6">
    <location>
        <begin position="241"/>
        <end position="264"/>
    </location>
</feature>
<gene>
    <name evidence="7" type="ORF">H4F90_10360</name>
</gene>
<comment type="caution">
    <text evidence="7">The sequence shown here is derived from an EMBL/GenBank/DDBJ whole genome shotgun (WGS) entry which is preliminary data.</text>
</comment>
<feature type="transmembrane region" description="Helical" evidence="6">
    <location>
        <begin position="12"/>
        <end position="33"/>
    </location>
</feature>
<evidence type="ECO:0000256" key="1">
    <source>
        <dbReference type="ARBA" id="ARBA00004651"/>
    </source>
</evidence>
<feature type="transmembrane region" description="Helical" evidence="6">
    <location>
        <begin position="166"/>
        <end position="190"/>
    </location>
</feature>
<reference evidence="7 8" key="1">
    <citation type="submission" date="2020-08" db="EMBL/GenBank/DDBJ databases">
        <title>Aquariorum lacteus gen. nov., sp. nov., a new member of the family Comamonadaceae, isolated from freshwater aquarium.</title>
        <authorList>
            <person name="Chun S.-J."/>
        </authorList>
    </citation>
    <scope>NUCLEOTIDE SEQUENCE [LARGE SCALE GENOMIC DNA]</scope>
    <source>
        <strain evidence="7 8">SJAQ100</strain>
    </source>
</reference>
<name>A0A839HK06_9BURK</name>
<dbReference type="GO" id="GO:0005886">
    <property type="term" value="C:plasma membrane"/>
    <property type="evidence" value="ECO:0007669"/>
    <property type="project" value="UniProtKB-SubCell"/>
</dbReference>
<sequence>MDPVARGTLINFSTRVLSVAALLGLTTLSARMGTEVQGAFALFTSAEGVLIALLSGFGVALARQTSQGGARQAAPLAGATVLACLLAGWAAGLLLAGLAWFGPAAYGMFLWLALAAPLLLLGPSLAGLWLGAGRMAPLAAQTLLPPLLALAGLGLAALGWPEQVGLGLLLAIWLLAKVLVSLGVVGVLWHGEGLARPDLPRLRAELPFVLTIGLTNLVGLLNYRAGLLLVERQLGLDRAGVYSIGIVVAELLWFVSSSLTQAVYGRIGTPDGERAAQLTVRTAQLSWVALLVCMLPLGLLATALVPRVLGPAYADSLAVMAWMLPGVLLFGGASSLSAYFTNHAGRPQVAARVAGLSLGLNMLLSLVLIPGLGMRGAALATSLSYALGVVYLGGLFARHAGLPLSALWWPGASLRQDLRTVAGLLGRWLPWRKAS</sequence>
<evidence type="ECO:0000256" key="3">
    <source>
        <dbReference type="ARBA" id="ARBA00022692"/>
    </source>
</evidence>
<organism evidence="7 8">
    <name type="scientific">Aquariibacter albus</name>
    <dbReference type="NCBI Taxonomy" id="2759899"/>
    <lineage>
        <taxon>Bacteria</taxon>
        <taxon>Pseudomonadati</taxon>
        <taxon>Pseudomonadota</taxon>
        <taxon>Betaproteobacteria</taxon>
        <taxon>Burkholderiales</taxon>
        <taxon>Sphaerotilaceae</taxon>
        <taxon>Aquariibacter</taxon>
    </lineage>
</organism>
<dbReference type="EMBL" id="JACIVI010000003">
    <property type="protein sequence ID" value="MBB1162383.1"/>
    <property type="molecule type" value="Genomic_DNA"/>
</dbReference>
<keyword evidence="3 6" id="KW-0812">Transmembrane</keyword>